<name>A0A5T6MYF3_SALER</name>
<keyword evidence="1" id="KW-0472">Membrane</keyword>
<accession>A0A5T6MYF3</accession>
<evidence type="ECO:0000256" key="1">
    <source>
        <dbReference type="SAM" id="Phobius"/>
    </source>
</evidence>
<dbReference type="InterPro" id="IPR004740">
    <property type="entry name" value="Nuc_H_symport"/>
</dbReference>
<organism evidence="2">
    <name type="scientific">Salmonella enterica</name>
    <name type="common">Salmonella choleraesuis</name>
    <dbReference type="NCBI Taxonomy" id="28901"/>
    <lineage>
        <taxon>Bacteria</taxon>
        <taxon>Pseudomonadati</taxon>
        <taxon>Pseudomonadota</taxon>
        <taxon>Gammaproteobacteria</taxon>
        <taxon>Enterobacterales</taxon>
        <taxon>Enterobacteriaceae</taxon>
        <taxon>Salmonella</taxon>
    </lineage>
</organism>
<evidence type="ECO:0000313" key="3">
    <source>
        <dbReference type="EMBL" id="EBN8299199.1"/>
    </source>
</evidence>
<feature type="transmembrane region" description="Helical" evidence="1">
    <location>
        <begin position="45"/>
        <end position="64"/>
    </location>
</feature>
<dbReference type="GO" id="GO:0016020">
    <property type="term" value="C:membrane"/>
    <property type="evidence" value="ECO:0007669"/>
    <property type="project" value="InterPro"/>
</dbReference>
<dbReference type="EMBL" id="AAGDBY010000011">
    <property type="protein sequence ID" value="EBM5892457.1"/>
    <property type="molecule type" value="Genomic_DNA"/>
</dbReference>
<evidence type="ECO:0000313" key="2">
    <source>
        <dbReference type="EMBL" id="EBM5892457.1"/>
    </source>
</evidence>
<dbReference type="AlphaFoldDB" id="A0A5T6MYF3"/>
<keyword evidence="1" id="KW-0812">Transmembrane</keyword>
<comment type="caution">
    <text evidence="2">The sequence shown here is derived from an EMBL/GenBank/DDBJ whole genome shotgun (WGS) entry which is preliminary data.</text>
</comment>
<dbReference type="EMBL" id="AALHWI010000012">
    <property type="protein sequence ID" value="ECZ8068975.1"/>
    <property type="molecule type" value="Genomic_DNA"/>
</dbReference>
<dbReference type="Pfam" id="PF03825">
    <property type="entry name" value="Nuc_H_symport"/>
    <property type="match status" value="1"/>
</dbReference>
<proteinExistence type="predicted"/>
<dbReference type="EMBL" id="AAGJQW010000010">
    <property type="protein sequence ID" value="EBO7980574.1"/>
    <property type="molecule type" value="Genomic_DNA"/>
</dbReference>
<dbReference type="EMBL" id="AAGGXD010000007">
    <property type="protein sequence ID" value="EBN8299199.1"/>
    <property type="molecule type" value="Genomic_DNA"/>
</dbReference>
<reference evidence="2" key="1">
    <citation type="submission" date="2018-08" db="EMBL/GenBank/DDBJ databases">
        <authorList>
            <consortium name="PulseNet: The National Subtyping Network for Foodborne Disease Surveillance"/>
            <person name="Tarr C.L."/>
            <person name="Trees E."/>
            <person name="Katz L.S."/>
            <person name="Carleton-Romer H.A."/>
            <person name="Stroika S."/>
            <person name="Kucerova Z."/>
            <person name="Roache K.F."/>
            <person name="Sabol A.L."/>
            <person name="Besser J."/>
            <person name="Gerner-Smidt P."/>
        </authorList>
    </citation>
    <scope>NUCLEOTIDE SEQUENCE</scope>
    <source>
        <strain evidence="5">2013K-0359</strain>
        <strain evidence="2">PNUSAS049162</strain>
        <strain evidence="3">PNUSAS050161</strain>
    </source>
</reference>
<dbReference type="GO" id="GO:0005337">
    <property type="term" value="F:nucleoside transmembrane transporter activity"/>
    <property type="evidence" value="ECO:0007669"/>
    <property type="project" value="InterPro"/>
</dbReference>
<keyword evidence="1" id="KW-1133">Transmembrane helix</keyword>
<protein>
    <submittedName>
        <fullName evidence="2">Uncharacterized protein</fullName>
    </submittedName>
</protein>
<evidence type="ECO:0000313" key="5">
    <source>
        <dbReference type="EMBL" id="ECZ8068975.1"/>
    </source>
</evidence>
<evidence type="ECO:0000313" key="4">
    <source>
        <dbReference type="EMBL" id="EBO7980574.1"/>
    </source>
</evidence>
<reference evidence="4" key="2">
    <citation type="submission" date="2018-09" db="EMBL/GenBank/DDBJ databases">
        <authorList>
            <consortium name="Veterinary Laboratory Investigation and Response Network"/>
        </authorList>
    </citation>
    <scope>NUCLEOTIDE SEQUENCE</scope>
    <source>
        <strain evidence="4">SAL-18-VL-SD-NC-0003</strain>
    </source>
</reference>
<sequence>MVLCLYLHCGDPVADSGRLRYRSFFLGAKSAGAAFFTQRFGIKKMLLVGLITAAIRYGFFVYGAQRRISLTPCRSSVFCCTA</sequence>
<gene>
    <name evidence="3" type="ORF">D1D77_05230</name>
    <name evidence="2" type="ORF">D1E52_14475</name>
    <name evidence="4" type="ORF">D3F83_14235</name>
    <name evidence="5" type="ORF">NE17_17020</name>
</gene>